<protein>
    <submittedName>
        <fullName evidence="1">Alpha-D-ribose 1-methylphosphonate 5-triphosphate synthase subunit PhnH</fullName>
    </submittedName>
</protein>
<dbReference type="AlphaFoldDB" id="A0A4R6GQL1"/>
<dbReference type="Gene3D" id="3.40.50.11310">
    <property type="entry name" value="Bacterial phosphonate metabolism protein PhnH"/>
    <property type="match status" value="1"/>
</dbReference>
<reference evidence="1 2" key="1">
    <citation type="submission" date="2019-03" db="EMBL/GenBank/DDBJ databases">
        <title>Freshwater and sediment microbial communities from various areas in North America, analyzing microbe dynamics in response to fracking.</title>
        <authorList>
            <person name="Lamendella R."/>
        </authorList>
    </citation>
    <scope>NUCLEOTIDE SEQUENCE [LARGE SCALE GENOMIC DNA]</scope>
    <source>
        <strain evidence="1 2">1_TX</strain>
    </source>
</reference>
<dbReference type="SUPFAM" id="SSF159709">
    <property type="entry name" value="PhnH-like"/>
    <property type="match status" value="1"/>
</dbReference>
<evidence type="ECO:0000313" key="2">
    <source>
        <dbReference type="Proteomes" id="UP000295150"/>
    </source>
</evidence>
<gene>
    <name evidence="1" type="ORF">DFO68_1302</name>
</gene>
<keyword evidence="2" id="KW-1185">Reference proteome</keyword>
<name>A0A4R6GQL1_9GAMM</name>
<dbReference type="OrthoDB" id="9814509at2"/>
<comment type="caution">
    <text evidence="1">The sequence shown here is derived from an EMBL/GenBank/DDBJ whole genome shotgun (WGS) entry which is preliminary data.</text>
</comment>
<dbReference type="Pfam" id="PF05845">
    <property type="entry name" value="PhnH"/>
    <property type="match status" value="1"/>
</dbReference>
<dbReference type="InterPro" id="IPR038058">
    <property type="entry name" value="PhnH-like_sp"/>
</dbReference>
<sequence length="182" mass="18593">MLLDELTSDPFETQRIARRVISAMAYPGRLHACDEARAEAVLSAFAPVGTPVHVTAAAEAAGCAAPRGLRLAAPGAAAVVVMAGAEAGDLFVDLRRGSLQHPQEGALAVIMLDALAADTSGNLTVFGPGPIGARRILAGGLSARWAARRAEVNAGFPMGVDALLIGPDGTMLGLPRHVKLEG</sequence>
<dbReference type="RefSeq" id="WP_133484296.1">
    <property type="nucleotide sequence ID" value="NZ_SNWH01000030.1"/>
</dbReference>
<dbReference type="Proteomes" id="UP000295150">
    <property type="component" value="Unassembled WGS sequence"/>
</dbReference>
<dbReference type="InterPro" id="IPR008772">
    <property type="entry name" value="Phosphonate_metab_PhnH"/>
</dbReference>
<proteinExistence type="predicted"/>
<accession>A0A4R6GQL1</accession>
<evidence type="ECO:0000313" key="1">
    <source>
        <dbReference type="EMBL" id="TDN97571.1"/>
    </source>
</evidence>
<dbReference type="GO" id="GO:0019634">
    <property type="term" value="P:organic phosphonate metabolic process"/>
    <property type="evidence" value="ECO:0007669"/>
    <property type="project" value="InterPro"/>
</dbReference>
<organism evidence="1 2">
    <name type="scientific">Halomonas ventosae</name>
    <dbReference type="NCBI Taxonomy" id="229007"/>
    <lineage>
        <taxon>Bacteria</taxon>
        <taxon>Pseudomonadati</taxon>
        <taxon>Pseudomonadota</taxon>
        <taxon>Gammaproteobacteria</taxon>
        <taxon>Oceanospirillales</taxon>
        <taxon>Halomonadaceae</taxon>
        <taxon>Halomonas</taxon>
    </lineage>
</organism>
<dbReference type="EMBL" id="SNWH01000030">
    <property type="protein sequence ID" value="TDN97571.1"/>
    <property type="molecule type" value="Genomic_DNA"/>
</dbReference>